<dbReference type="Gene3D" id="1.20.1200.10">
    <property type="entry name" value="Cobalamin adenosyltransferase-like"/>
    <property type="match status" value="1"/>
</dbReference>
<dbReference type="GO" id="GO:0005524">
    <property type="term" value="F:ATP binding"/>
    <property type="evidence" value="ECO:0007669"/>
    <property type="project" value="UniProtKB-UniRule"/>
</dbReference>
<dbReference type="FunFam" id="1.20.1200.10:FF:000001">
    <property type="entry name" value="Cob(I)yrinic acid a,c-diamide adenosyltransferase"/>
    <property type="match status" value="1"/>
</dbReference>
<evidence type="ECO:0000256" key="3">
    <source>
        <dbReference type="ARBA" id="ARBA00022679"/>
    </source>
</evidence>
<accession>A0A2T3HLL1</accession>
<dbReference type="SUPFAM" id="SSF89028">
    <property type="entry name" value="Cobalamin adenosyltransferase-like"/>
    <property type="match status" value="1"/>
</dbReference>
<organism evidence="8 9">
    <name type="scientific">Pedobacter yulinensis</name>
    <dbReference type="NCBI Taxonomy" id="2126353"/>
    <lineage>
        <taxon>Bacteria</taxon>
        <taxon>Pseudomonadati</taxon>
        <taxon>Bacteroidota</taxon>
        <taxon>Sphingobacteriia</taxon>
        <taxon>Sphingobacteriales</taxon>
        <taxon>Sphingobacteriaceae</taxon>
        <taxon>Pedobacter</taxon>
    </lineage>
</organism>
<dbReference type="EC" id="2.5.1.17" evidence="6"/>
<evidence type="ECO:0000256" key="2">
    <source>
        <dbReference type="ARBA" id="ARBA00011233"/>
    </source>
</evidence>
<protein>
    <recommendedName>
        <fullName evidence="6">Corrinoid adenosyltransferase</fullName>
        <ecNumber evidence="6">2.5.1.17</ecNumber>
    </recommendedName>
    <alternativeName>
        <fullName evidence="6">Cob(II)alamin adenosyltransferase</fullName>
    </alternativeName>
    <alternativeName>
        <fullName evidence="6">Cob(II)yrinic acid a,c-diamide adenosyltransferase</fullName>
    </alternativeName>
    <alternativeName>
        <fullName evidence="6">Cobinamide/cobalamin adenosyltransferase</fullName>
    </alternativeName>
</protein>
<evidence type="ECO:0000313" key="9">
    <source>
        <dbReference type="Proteomes" id="UP000240912"/>
    </source>
</evidence>
<evidence type="ECO:0000256" key="6">
    <source>
        <dbReference type="RuleBase" id="RU366026"/>
    </source>
</evidence>
<evidence type="ECO:0000256" key="5">
    <source>
        <dbReference type="ARBA" id="ARBA00022840"/>
    </source>
</evidence>
<dbReference type="NCBIfam" id="TIGR00636">
    <property type="entry name" value="PduO_Nterm"/>
    <property type="match status" value="1"/>
</dbReference>
<evidence type="ECO:0000256" key="4">
    <source>
        <dbReference type="ARBA" id="ARBA00022741"/>
    </source>
</evidence>
<dbReference type="RefSeq" id="WP_107215592.1">
    <property type="nucleotide sequence ID" value="NZ_KZ686269.1"/>
</dbReference>
<evidence type="ECO:0000259" key="7">
    <source>
        <dbReference type="Pfam" id="PF01923"/>
    </source>
</evidence>
<dbReference type="Proteomes" id="UP000240912">
    <property type="component" value="Unassembled WGS sequence"/>
</dbReference>
<keyword evidence="3 6" id="KW-0808">Transferase</keyword>
<name>A0A2T3HLL1_9SPHI</name>
<dbReference type="InterPro" id="IPR036451">
    <property type="entry name" value="CblAdoTrfase-like_sf"/>
</dbReference>
<proteinExistence type="inferred from homology"/>
<comment type="similarity">
    <text evidence="1 6">Belongs to the Cob(I)alamin adenosyltransferase family.</text>
</comment>
<comment type="caution">
    <text evidence="8">The sequence shown here is derived from an EMBL/GenBank/DDBJ whole genome shotgun (WGS) entry which is preliminary data.</text>
</comment>
<dbReference type="AlphaFoldDB" id="A0A2T3HLL1"/>
<dbReference type="GO" id="GO:0008817">
    <property type="term" value="F:corrinoid adenosyltransferase activity"/>
    <property type="evidence" value="ECO:0007669"/>
    <property type="project" value="UniProtKB-UniRule"/>
</dbReference>
<dbReference type="EMBL" id="PYLS01000005">
    <property type="protein sequence ID" value="PST83332.1"/>
    <property type="molecule type" value="Genomic_DNA"/>
</dbReference>
<comment type="pathway">
    <text evidence="6">Cofactor biosynthesis; adenosylcobalamin biosynthesis; adenosylcobalamin from cob(II)yrinate a,c-diamide: step 2/7.</text>
</comment>
<evidence type="ECO:0000313" key="8">
    <source>
        <dbReference type="EMBL" id="PST83332.1"/>
    </source>
</evidence>
<keyword evidence="6" id="KW-0169">Cobalamin biosynthesis</keyword>
<keyword evidence="9" id="KW-1185">Reference proteome</keyword>
<feature type="domain" description="Cobalamin adenosyltransferase-like" evidence="7">
    <location>
        <begin position="3"/>
        <end position="166"/>
    </location>
</feature>
<comment type="catalytic activity">
    <reaction evidence="6">
        <text>2 cob(II)yrinate a,c diamide + reduced [electron-transfer flavoprotein] + 2 ATP = 2 adenosylcob(III)yrinate a,c-diamide + 2 triphosphate + oxidized [electron-transfer flavoprotein] + 3 H(+)</text>
        <dbReference type="Rhea" id="RHEA:11528"/>
        <dbReference type="Rhea" id="RHEA-COMP:10685"/>
        <dbReference type="Rhea" id="RHEA-COMP:10686"/>
        <dbReference type="ChEBI" id="CHEBI:15378"/>
        <dbReference type="ChEBI" id="CHEBI:18036"/>
        <dbReference type="ChEBI" id="CHEBI:30616"/>
        <dbReference type="ChEBI" id="CHEBI:57692"/>
        <dbReference type="ChEBI" id="CHEBI:58307"/>
        <dbReference type="ChEBI" id="CHEBI:58503"/>
        <dbReference type="ChEBI" id="CHEBI:58537"/>
        <dbReference type="EC" id="2.5.1.17"/>
    </reaction>
</comment>
<dbReference type="PANTHER" id="PTHR12213">
    <property type="entry name" value="CORRINOID ADENOSYLTRANSFERASE"/>
    <property type="match status" value="1"/>
</dbReference>
<dbReference type="InterPro" id="IPR029499">
    <property type="entry name" value="PduO-typ"/>
</dbReference>
<dbReference type="GO" id="GO:0009236">
    <property type="term" value="P:cobalamin biosynthetic process"/>
    <property type="evidence" value="ECO:0007669"/>
    <property type="project" value="UniProtKB-UniRule"/>
</dbReference>
<dbReference type="OrthoDB" id="9778896at2"/>
<dbReference type="PANTHER" id="PTHR12213:SF0">
    <property type="entry name" value="CORRINOID ADENOSYLTRANSFERASE MMAB"/>
    <property type="match status" value="1"/>
</dbReference>
<reference evidence="8 9" key="1">
    <citation type="submission" date="2018-03" db="EMBL/GenBank/DDBJ databases">
        <authorList>
            <person name="Keele B.F."/>
        </authorList>
    </citation>
    <scope>NUCLEOTIDE SEQUENCE [LARGE SCALE GENOMIC DNA]</scope>
    <source>
        <strain evidence="8 9">YL28-9</strain>
    </source>
</reference>
<gene>
    <name evidence="8" type="ORF">C7T94_12185</name>
</gene>
<dbReference type="InterPro" id="IPR016030">
    <property type="entry name" value="CblAdoTrfase-like"/>
</dbReference>
<keyword evidence="4 6" id="KW-0547">Nucleotide-binding</keyword>
<comment type="catalytic activity">
    <reaction evidence="6">
        <text>2 cob(II)alamin + reduced [electron-transfer flavoprotein] + 2 ATP = 2 adenosylcob(III)alamin + 2 triphosphate + oxidized [electron-transfer flavoprotein] + 3 H(+)</text>
        <dbReference type="Rhea" id="RHEA:28671"/>
        <dbReference type="Rhea" id="RHEA-COMP:10685"/>
        <dbReference type="Rhea" id="RHEA-COMP:10686"/>
        <dbReference type="ChEBI" id="CHEBI:15378"/>
        <dbReference type="ChEBI" id="CHEBI:16304"/>
        <dbReference type="ChEBI" id="CHEBI:18036"/>
        <dbReference type="ChEBI" id="CHEBI:18408"/>
        <dbReference type="ChEBI" id="CHEBI:30616"/>
        <dbReference type="ChEBI" id="CHEBI:57692"/>
        <dbReference type="ChEBI" id="CHEBI:58307"/>
        <dbReference type="EC" id="2.5.1.17"/>
    </reaction>
</comment>
<keyword evidence="5 6" id="KW-0067">ATP-binding</keyword>
<comment type="subunit">
    <text evidence="2">Homotrimer.</text>
</comment>
<dbReference type="UniPathway" id="UPA00148">
    <property type="reaction ID" value="UER00233"/>
</dbReference>
<evidence type="ECO:0000256" key="1">
    <source>
        <dbReference type="ARBA" id="ARBA00007487"/>
    </source>
</evidence>
<sequence length="182" mass="20162">MKIYTKTGDKGETSLIGGTRVSKAHVRIESYGTVDELNSYIGLIASHETGVHTGQLLKEIQDRLFTIGSSLAADPEKSRMKIPDLTADDVLLLENEMDQMNAALPELRHFILPGGGTAAAFCHIARCVCRRAERLVIALSAESFVDQQVIIYLNRLSDYLFVLARKLCSDAGKEENKWIPRV</sequence>
<dbReference type="Pfam" id="PF01923">
    <property type="entry name" value="Cob_adeno_trans"/>
    <property type="match status" value="1"/>
</dbReference>